<dbReference type="RefSeq" id="WP_138450555.1">
    <property type="nucleotide sequence ID" value="NZ_VBVZ01000101.1"/>
</dbReference>
<dbReference type="SUPFAM" id="SSF159594">
    <property type="entry name" value="XCC0632-like"/>
    <property type="match status" value="1"/>
</dbReference>
<reference evidence="2 3" key="1">
    <citation type="submission" date="2019-05" db="EMBL/GenBank/DDBJ databases">
        <title>Pseudomonas edaphica sp. nov., isolated from rhizospheric soil of Cistus ladanifer L. in Spain.</title>
        <authorList>
            <person name="Peix A."/>
        </authorList>
    </citation>
    <scope>NUCLEOTIDE SEQUENCE [LARGE SCALE GENOMIC DNA]</scope>
    <source>
        <strain evidence="2 3">RD25</strain>
    </source>
</reference>
<keyword evidence="3" id="KW-1185">Reference proteome</keyword>
<dbReference type="Gene3D" id="3.40.50.10610">
    <property type="entry name" value="ABC-type transport auxiliary lipoprotein component"/>
    <property type="match status" value="1"/>
</dbReference>
<name>A0ABY2U8V9_9PSED</name>
<feature type="domain" description="ABC-type transport auxiliary lipoprotein component" evidence="1">
    <location>
        <begin position="25"/>
        <end position="185"/>
    </location>
</feature>
<accession>A0ABY2U8V9</accession>
<evidence type="ECO:0000313" key="2">
    <source>
        <dbReference type="EMBL" id="TLG92288.1"/>
    </source>
</evidence>
<dbReference type="PROSITE" id="PS51257">
    <property type="entry name" value="PROKAR_LIPOPROTEIN"/>
    <property type="match status" value="1"/>
</dbReference>
<gene>
    <name evidence="2" type="ORF">FEM54_09260</name>
</gene>
<evidence type="ECO:0000259" key="1">
    <source>
        <dbReference type="Pfam" id="PF03886"/>
    </source>
</evidence>
<sequence>MILRSIALFFILALSACGSPPIRYYTLMPTAPEQRQVMNAPSIQFEMLDVRVPMQVDQPQIVVRKSADGLMLLESARWSAPLADEFHDAVAGQLELKLGGRNITGFTKATNTPLILVQLDIRRFDSLLGNYALVDAVWGLSKHGEGNKLFTITCASVIRAPAGLTLDTLVLAHQKNIGHLANDIAQASKTWTCPTS</sequence>
<dbReference type="Proteomes" id="UP000304941">
    <property type="component" value="Unassembled WGS sequence"/>
</dbReference>
<dbReference type="EMBL" id="VBVZ01000101">
    <property type="protein sequence ID" value="TLG92288.1"/>
    <property type="molecule type" value="Genomic_DNA"/>
</dbReference>
<protein>
    <submittedName>
        <fullName evidence="2">Membrane integrity-associated transporter subunit PqiC</fullName>
    </submittedName>
</protein>
<dbReference type="Pfam" id="PF03886">
    <property type="entry name" value="ABC_trans_aux"/>
    <property type="match status" value="1"/>
</dbReference>
<evidence type="ECO:0000313" key="3">
    <source>
        <dbReference type="Proteomes" id="UP000304941"/>
    </source>
</evidence>
<organism evidence="2 3">
    <name type="scientific">Pseudomonas edaphica</name>
    <dbReference type="NCBI Taxonomy" id="2006980"/>
    <lineage>
        <taxon>Bacteria</taxon>
        <taxon>Pseudomonadati</taxon>
        <taxon>Pseudomonadota</taxon>
        <taxon>Gammaproteobacteria</taxon>
        <taxon>Pseudomonadales</taxon>
        <taxon>Pseudomonadaceae</taxon>
        <taxon>Pseudomonas</taxon>
    </lineage>
</organism>
<dbReference type="InterPro" id="IPR005586">
    <property type="entry name" value="ABC_trans_aux"/>
</dbReference>
<proteinExistence type="predicted"/>
<comment type="caution">
    <text evidence="2">The sequence shown here is derived from an EMBL/GenBank/DDBJ whole genome shotgun (WGS) entry which is preliminary data.</text>
</comment>